<evidence type="ECO:0000256" key="2">
    <source>
        <dbReference type="SAM" id="Phobius"/>
    </source>
</evidence>
<feature type="compositionally biased region" description="Polar residues" evidence="1">
    <location>
        <begin position="26"/>
        <end position="35"/>
    </location>
</feature>
<dbReference type="EMBL" id="QSBY01000004">
    <property type="protein sequence ID" value="RHW73339.1"/>
    <property type="molecule type" value="Genomic_DNA"/>
</dbReference>
<keyword evidence="2" id="KW-0472">Membrane</keyword>
<evidence type="ECO:0000256" key="1">
    <source>
        <dbReference type="SAM" id="MobiDB-lite"/>
    </source>
</evidence>
<reference evidence="3" key="1">
    <citation type="submission" date="2018-09" db="EMBL/GenBank/DDBJ databases">
        <title>whole genome sequence of T. equiperdum IVM-t1 strain.</title>
        <authorList>
            <person name="Suganuma K."/>
        </authorList>
    </citation>
    <scope>NUCLEOTIDE SEQUENCE [LARGE SCALE GENOMIC DNA]</scope>
    <source>
        <strain evidence="3">IVM-t1</strain>
    </source>
</reference>
<gene>
    <name evidence="3" type="ORF">DPX39_040033100</name>
</gene>
<feature type="transmembrane region" description="Helical" evidence="2">
    <location>
        <begin position="138"/>
        <end position="156"/>
    </location>
</feature>
<keyword evidence="2" id="KW-0812">Transmembrane</keyword>
<dbReference type="AlphaFoldDB" id="A0A3L6L9U2"/>
<dbReference type="Proteomes" id="UP000266743">
    <property type="component" value="Chromosome 4"/>
</dbReference>
<comment type="caution">
    <text evidence="3">The sequence shown here is derived from an EMBL/GenBank/DDBJ whole genome shotgun (WGS) entry which is preliminary data.</text>
</comment>
<sequence>MLRRWSECGRFSTTLSWCAANPVGRQQTRRVSGETTAKDASVDSTGDEHKDKEAQYRERLIQEILSRDKEIFELKRQHELSMLRVEQNQKRVLKDQEDRGMYYEQNCNVHTFDTVSVGLYTQRNTLYHTMSIERLRNVKLFTTLLVTVLTCFYLYYRYMINNDWVYVEKPMKLLGSRACALMRSGKKWGSNKRKKSTGNDDLLYEMVRVENHLFLQT</sequence>
<name>A0A3L6L9U2_9TRYP</name>
<organism evidence="3">
    <name type="scientific">Trypanosoma brucei equiperdum</name>
    <dbReference type="NCBI Taxonomy" id="630700"/>
    <lineage>
        <taxon>Eukaryota</taxon>
        <taxon>Discoba</taxon>
        <taxon>Euglenozoa</taxon>
        <taxon>Kinetoplastea</taxon>
        <taxon>Metakinetoplastina</taxon>
        <taxon>Trypanosomatida</taxon>
        <taxon>Trypanosomatidae</taxon>
        <taxon>Trypanosoma</taxon>
    </lineage>
</organism>
<feature type="compositionally biased region" description="Basic and acidic residues" evidence="1">
    <location>
        <begin position="36"/>
        <end position="52"/>
    </location>
</feature>
<feature type="region of interest" description="Disordered" evidence="1">
    <location>
        <begin position="26"/>
        <end position="52"/>
    </location>
</feature>
<evidence type="ECO:0000313" key="3">
    <source>
        <dbReference type="EMBL" id="RHW73339.1"/>
    </source>
</evidence>
<proteinExistence type="predicted"/>
<evidence type="ECO:0008006" key="4">
    <source>
        <dbReference type="Google" id="ProtNLM"/>
    </source>
</evidence>
<keyword evidence="2" id="KW-1133">Transmembrane helix</keyword>
<accession>A0A3L6L9U2</accession>
<protein>
    <recommendedName>
        <fullName evidence="4">Transmembrane protein</fullName>
    </recommendedName>
</protein>